<proteinExistence type="predicted"/>
<evidence type="ECO:0008006" key="4">
    <source>
        <dbReference type="Google" id="ProtNLM"/>
    </source>
</evidence>
<evidence type="ECO:0000313" key="2">
    <source>
        <dbReference type="EMBL" id="GAA0232511.1"/>
    </source>
</evidence>
<keyword evidence="1" id="KW-1133">Transmembrane helix</keyword>
<evidence type="ECO:0000256" key="1">
    <source>
        <dbReference type="SAM" id="Phobius"/>
    </source>
</evidence>
<protein>
    <recommendedName>
        <fullName evidence="4">Integral membrane protein</fullName>
    </recommendedName>
</protein>
<feature type="transmembrane region" description="Helical" evidence="1">
    <location>
        <begin position="110"/>
        <end position="127"/>
    </location>
</feature>
<dbReference type="Proteomes" id="UP001500967">
    <property type="component" value="Unassembled WGS sequence"/>
</dbReference>
<feature type="transmembrane region" description="Helical" evidence="1">
    <location>
        <begin position="72"/>
        <end position="90"/>
    </location>
</feature>
<reference evidence="2 3" key="1">
    <citation type="journal article" date="2019" name="Int. J. Syst. Evol. Microbiol.">
        <title>The Global Catalogue of Microorganisms (GCM) 10K type strain sequencing project: providing services to taxonomists for standard genome sequencing and annotation.</title>
        <authorList>
            <consortium name="The Broad Institute Genomics Platform"/>
            <consortium name="The Broad Institute Genome Sequencing Center for Infectious Disease"/>
            <person name="Wu L."/>
            <person name="Ma J."/>
        </authorList>
    </citation>
    <scope>NUCLEOTIDE SEQUENCE [LARGE SCALE GENOMIC DNA]</scope>
    <source>
        <strain evidence="2 3">JCM 10425</strain>
    </source>
</reference>
<keyword evidence="1" id="KW-0472">Membrane</keyword>
<organism evidence="2 3">
    <name type="scientific">Cryptosporangium japonicum</name>
    <dbReference type="NCBI Taxonomy" id="80872"/>
    <lineage>
        <taxon>Bacteria</taxon>
        <taxon>Bacillati</taxon>
        <taxon>Actinomycetota</taxon>
        <taxon>Actinomycetes</taxon>
        <taxon>Cryptosporangiales</taxon>
        <taxon>Cryptosporangiaceae</taxon>
        <taxon>Cryptosporangium</taxon>
    </lineage>
</organism>
<comment type="caution">
    <text evidence="2">The sequence shown here is derived from an EMBL/GenBank/DDBJ whole genome shotgun (WGS) entry which is preliminary data.</text>
</comment>
<evidence type="ECO:0000313" key="3">
    <source>
        <dbReference type="Proteomes" id="UP001500967"/>
    </source>
</evidence>
<dbReference type="RefSeq" id="WP_344648215.1">
    <property type="nucleotide sequence ID" value="NZ_BAAAGX010000007.1"/>
</dbReference>
<sequence length="204" mass="22039">MRVVLRLVRHEAVLLSDVVRWVSRRGPRTVGPGDLVVPYAGAQAALLYGLAFAAVVETFVLALIVPWPIVHAIVLVLDLWGIYFVLGVQFSCTVRPHVVAADGSLRVRYGAFLEVVVPAAVIGAVRVERRYSRARIGRVDAEGVTELPAGGETTVTVTLTAPVPFTRPLGRRGHARTLRFYAPDPAAVVAALRAHTPVGERPSR</sequence>
<name>A0ABN0TXA3_9ACTN</name>
<keyword evidence="3" id="KW-1185">Reference proteome</keyword>
<keyword evidence="1" id="KW-0812">Transmembrane</keyword>
<accession>A0ABN0TXA3</accession>
<gene>
    <name evidence="2" type="ORF">GCM10009539_17350</name>
</gene>
<dbReference type="EMBL" id="BAAAGX010000007">
    <property type="protein sequence ID" value="GAA0232511.1"/>
    <property type="molecule type" value="Genomic_DNA"/>
</dbReference>
<feature type="transmembrane region" description="Helical" evidence="1">
    <location>
        <begin position="45"/>
        <end position="65"/>
    </location>
</feature>